<evidence type="ECO:0000313" key="2">
    <source>
        <dbReference type="EMBL" id="GAI42560.1"/>
    </source>
</evidence>
<evidence type="ECO:0000259" key="1">
    <source>
        <dbReference type="Pfam" id="PF13338"/>
    </source>
</evidence>
<proteinExistence type="predicted"/>
<dbReference type="Pfam" id="PF13338">
    <property type="entry name" value="AbiEi_4"/>
    <property type="match status" value="1"/>
</dbReference>
<comment type="caution">
    <text evidence="2">The sequence shown here is derived from an EMBL/GenBank/DDBJ whole genome shotgun (WGS) entry which is preliminary data.</text>
</comment>
<reference evidence="2" key="1">
    <citation type="journal article" date="2014" name="Front. Microbiol.">
        <title>High frequency of phylogenetically diverse reductive dehalogenase-homologous genes in deep subseafloor sedimentary metagenomes.</title>
        <authorList>
            <person name="Kawai M."/>
            <person name="Futagami T."/>
            <person name="Toyoda A."/>
            <person name="Takaki Y."/>
            <person name="Nishi S."/>
            <person name="Hori S."/>
            <person name="Arai W."/>
            <person name="Tsubouchi T."/>
            <person name="Morono Y."/>
            <person name="Uchiyama I."/>
            <person name="Ito T."/>
            <person name="Fujiyama A."/>
            <person name="Inagaki F."/>
            <person name="Takami H."/>
        </authorList>
    </citation>
    <scope>NUCLEOTIDE SEQUENCE</scope>
    <source>
        <strain evidence="2">Expedition CK06-06</strain>
    </source>
</reference>
<feature type="non-terminal residue" evidence="2">
    <location>
        <position position="206"/>
    </location>
</feature>
<dbReference type="EMBL" id="BARV01023944">
    <property type="protein sequence ID" value="GAI42560.1"/>
    <property type="molecule type" value="Genomic_DNA"/>
</dbReference>
<protein>
    <recommendedName>
        <fullName evidence="1">AbiEi antitoxin N-terminal domain-containing protein</fullName>
    </recommendedName>
</protein>
<sequence length="206" mass="23699">MTQNKSMHSNRFQRAVSIFKQKGSVLKTTEVLKAGIHRSTLYALVKNGKLERISRGVYRLTDSPPLSNPDLILVAKRIPKGVICLLSALSFHDITTHIPHEIHIALSFGAEEPRLEYPPIRTFRFSKTTFTEGIQTHRIDRAEIKVYSPEKTLADCFKFRNTIGLDTAIEALKLYRDRKDMKVDEIMYFATICRMTKIMRPYLEAL</sequence>
<organism evidence="2">
    <name type="scientific">marine sediment metagenome</name>
    <dbReference type="NCBI Taxonomy" id="412755"/>
    <lineage>
        <taxon>unclassified sequences</taxon>
        <taxon>metagenomes</taxon>
        <taxon>ecological metagenomes</taxon>
    </lineage>
</organism>
<gene>
    <name evidence="2" type="ORF">S06H3_39185</name>
</gene>
<accession>X1PTY5</accession>
<name>X1PTY5_9ZZZZ</name>
<feature type="domain" description="AbiEi antitoxin N-terminal" evidence="1">
    <location>
        <begin position="14"/>
        <end position="61"/>
    </location>
</feature>
<dbReference type="InterPro" id="IPR025159">
    <property type="entry name" value="AbiEi_N"/>
</dbReference>
<dbReference type="AlphaFoldDB" id="X1PTY5"/>